<name>A0A124GNJ6_PICGL</name>
<proteinExistence type="predicted"/>
<comment type="caution">
    <text evidence="1">The sequence shown here is derived from an EMBL/GenBank/DDBJ whole genome shotgun (WGS) entry which is preliminary data.</text>
</comment>
<dbReference type="AlphaFoldDB" id="A0A124GNJ6"/>
<dbReference type="EMBL" id="LKAM01000004">
    <property type="protein sequence ID" value="KUM49023.1"/>
    <property type="molecule type" value="Genomic_DNA"/>
</dbReference>
<reference evidence="1" key="1">
    <citation type="journal article" date="2015" name="Genome Biol. Evol.">
        <title>Organellar Genomes of White Spruce (Picea glauca): Assembly and Annotation.</title>
        <authorList>
            <person name="Jackman S.D."/>
            <person name="Warren R.L."/>
            <person name="Gibb E.A."/>
            <person name="Vandervalk B.P."/>
            <person name="Mohamadi H."/>
            <person name="Chu J."/>
            <person name="Raymond A."/>
            <person name="Pleasance S."/>
            <person name="Coope R."/>
            <person name="Wildung M.R."/>
            <person name="Ritland C.E."/>
            <person name="Bousquet J."/>
            <person name="Jones S.J."/>
            <person name="Bohlmann J."/>
            <person name="Birol I."/>
        </authorList>
    </citation>
    <scope>NUCLEOTIDE SEQUENCE [LARGE SCALE GENOMIC DNA]</scope>
    <source>
        <tissue evidence="1">Flushing bud</tissue>
    </source>
</reference>
<evidence type="ECO:0000313" key="1">
    <source>
        <dbReference type="EMBL" id="KUM49023.1"/>
    </source>
</evidence>
<protein>
    <submittedName>
        <fullName evidence="1">Uncharacterized protein</fullName>
    </submittedName>
</protein>
<keyword evidence="1" id="KW-0496">Mitochondrion</keyword>
<organism evidence="1">
    <name type="scientific">Picea glauca</name>
    <name type="common">White spruce</name>
    <name type="synonym">Pinus glauca</name>
    <dbReference type="NCBI Taxonomy" id="3330"/>
    <lineage>
        <taxon>Eukaryota</taxon>
        <taxon>Viridiplantae</taxon>
        <taxon>Streptophyta</taxon>
        <taxon>Embryophyta</taxon>
        <taxon>Tracheophyta</taxon>
        <taxon>Spermatophyta</taxon>
        <taxon>Pinopsida</taxon>
        <taxon>Pinidae</taxon>
        <taxon>Conifers I</taxon>
        <taxon>Pinales</taxon>
        <taxon>Pinaceae</taxon>
        <taxon>Picea</taxon>
    </lineage>
</organism>
<sequence>MELGGYEMQDVMLDLGSDVNILPRKSRESMGRPMLVW</sequence>
<geneLocation type="mitochondrion" evidence="1"/>
<gene>
    <name evidence="1" type="ORF">ABT39_MTgene4360</name>
</gene>
<accession>A0A124GNJ6</accession>